<dbReference type="InterPro" id="IPR051257">
    <property type="entry name" value="Diverse_CBS-Domain"/>
</dbReference>
<dbReference type="Proteomes" id="UP000198569">
    <property type="component" value="Unassembled WGS sequence"/>
</dbReference>
<evidence type="ECO:0000256" key="2">
    <source>
        <dbReference type="PROSITE-ProRule" id="PRU00703"/>
    </source>
</evidence>
<dbReference type="PROSITE" id="PS51371">
    <property type="entry name" value="CBS"/>
    <property type="match status" value="2"/>
</dbReference>
<evidence type="ECO:0000313" key="4">
    <source>
        <dbReference type="EMBL" id="SDX79510.1"/>
    </source>
</evidence>
<dbReference type="InterPro" id="IPR000644">
    <property type="entry name" value="CBS_dom"/>
</dbReference>
<keyword evidence="5" id="KW-1185">Reference proteome</keyword>
<feature type="domain" description="CBS" evidence="3">
    <location>
        <begin position="7"/>
        <end position="66"/>
    </location>
</feature>
<dbReference type="Pfam" id="PF00571">
    <property type="entry name" value="CBS"/>
    <property type="match status" value="2"/>
</dbReference>
<evidence type="ECO:0000256" key="1">
    <source>
        <dbReference type="ARBA" id="ARBA00023122"/>
    </source>
</evidence>
<dbReference type="InterPro" id="IPR044725">
    <property type="entry name" value="CBSX3_CBS_dom"/>
</dbReference>
<name>A0A1H3ELM9_9FLAO</name>
<evidence type="ECO:0000259" key="3">
    <source>
        <dbReference type="PROSITE" id="PS51371"/>
    </source>
</evidence>
<dbReference type="EMBL" id="FNMV01000015">
    <property type="protein sequence ID" value="SDX79510.1"/>
    <property type="molecule type" value="Genomic_DNA"/>
</dbReference>
<dbReference type="SUPFAM" id="SSF54631">
    <property type="entry name" value="CBS-domain pair"/>
    <property type="match status" value="1"/>
</dbReference>
<dbReference type="SMART" id="SM00116">
    <property type="entry name" value="CBS"/>
    <property type="match status" value="2"/>
</dbReference>
<proteinExistence type="predicted"/>
<dbReference type="InterPro" id="IPR046342">
    <property type="entry name" value="CBS_dom_sf"/>
</dbReference>
<dbReference type="Gene3D" id="3.10.580.10">
    <property type="entry name" value="CBS-domain"/>
    <property type="match status" value="1"/>
</dbReference>
<dbReference type="PANTHER" id="PTHR43080">
    <property type="entry name" value="CBS DOMAIN-CONTAINING PROTEIN CBSX3, MITOCHONDRIAL"/>
    <property type="match status" value="1"/>
</dbReference>
<dbReference type="OrthoDB" id="9802114at2"/>
<dbReference type="RefSeq" id="WP_091434486.1">
    <property type="nucleotide sequence ID" value="NZ_FNMV01000015.1"/>
</dbReference>
<accession>A0A1H3ELM9</accession>
<keyword evidence="1 2" id="KW-0129">CBS domain</keyword>
<reference evidence="5" key="1">
    <citation type="submission" date="2016-10" db="EMBL/GenBank/DDBJ databases">
        <authorList>
            <person name="Varghese N."/>
            <person name="Submissions S."/>
        </authorList>
    </citation>
    <scope>NUCLEOTIDE SEQUENCE [LARGE SCALE GENOMIC DNA]</scope>
    <source>
        <strain evidence="5">DSM 15718</strain>
    </source>
</reference>
<feature type="domain" description="CBS" evidence="3">
    <location>
        <begin position="75"/>
        <end position="131"/>
    </location>
</feature>
<dbReference type="STRING" id="229203.SAMN05444338_11560"/>
<dbReference type="CDD" id="cd04623">
    <property type="entry name" value="CBS_pair_bac_euk"/>
    <property type="match status" value="1"/>
</dbReference>
<gene>
    <name evidence="4" type="ORF">SAMN05444338_11560</name>
</gene>
<protein>
    <submittedName>
        <fullName evidence="4">CBS domain-containing protein</fullName>
    </submittedName>
</protein>
<organism evidence="4 5">
    <name type="scientific">Flavobacterium degerlachei</name>
    <dbReference type="NCBI Taxonomy" id="229203"/>
    <lineage>
        <taxon>Bacteria</taxon>
        <taxon>Pseudomonadati</taxon>
        <taxon>Bacteroidota</taxon>
        <taxon>Flavobacteriia</taxon>
        <taxon>Flavobacteriales</taxon>
        <taxon>Flavobacteriaceae</taxon>
        <taxon>Flavobacterium</taxon>
    </lineage>
</organism>
<sequence length="144" mass="15921">MTVNQILSSKGNEVYSIVSTITVYDAIKVMGEKNIGAVLVIEDSALKGVLSERDYARKIVLKDKSSKETLVHEIMATNIITVKPTDNLEYCMELMTTKRVRHLPVVENNVVIGIISIGDVVISIIEVQKDTIKHLDSYISGTKS</sequence>
<dbReference type="PANTHER" id="PTHR43080:SF2">
    <property type="entry name" value="CBS DOMAIN-CONTAINING PROTEIN"/>
    <property type="match status" value="1"/>
</dbReference>
<evidence type="ECO:0000313" key="5">
    <source>
        <dbReference type="Proteomes" id="UP000198569"/>
    </source>
</evidence>
<dbReference type="AlphaFoldDB" id="A0A1H3ELM9"/>